<dbReference type="Proteomes" id="UP000765509">
    <property type="component" value="Unassembled WGS sequence"/>
</dbReference>
<dbReference type="AlphaFoldDB" id="A0A9Q3DII6"/>
<sequence length="106" mass="11913">MLDKARKHAVSFMEDSFTYVKDICIKSYATPEFKVGDLVIVSTINLNNIKGCKNIKYSLKGPFVIKDINGETAFEVELSEEISNKHSTFPVSLINPYKYGDSENSP</sequence>
<accession>A0A9Q3DII6</accession>
<gene>
    <name evidence="1" type="ORF">O181_041103</name>
</gene>
<reference evidence="1" key="1">
    <citation type="submission" date="2021-03" db="EMBL/GenBank/DDBJ databases">
        <title>Draft genome sequence of rust myrtle Austropuccinia psidii MF-1, a brazilian biotype.</title>
        <authorList>
            <person name="Quecine M.C."/>
            <person name="Pachon D.M.R."/>
            <person name="Bonatelli M.L."/>
            <person name="Correr F.H."/>
            <person name="Franceschini L.M."/>
            <person name="Leite T.F."/>
            <person name="Margarido G.R.A."/>
            <person name="Almeida C.A."/>
            <person name="Ferrarezi J.A."/>
            <person name="Labate C.A."/>
        </authorList>
    </citation>
    <scope>NUCLEOTIDE SEQUENCE</scope>
    <source>
        <strain evidence="1">MF-1</strain>
    </source>
</reference>
<dbReference type="EMBL" id="AVOT02016295">
    <property type="protein sequence ID" value="MBW0501388.1"/>
    <property type="molecule type" value="Genomic_DNA"/>
</dbReference>
<proteinExistence type="predicted"/>
<evidence type="ECO:0000313" key="2">
    <source>
        <dbReference type="Proteomes" id="UP000765509"/>
    </source>
</evidence>
<keyword evidence="2" id="KW-1185">Reference proteome</keyword>
<name>A0A9Q3DII6_9BASI</name>
<dbReference type="OrthoDB" id="2515364at2759"/>
<evidence type="ECO:0000313" key="1">
    <source>
        <dbReference type="EMBL" id="MBW0501388.1"/>
    </source>
</evidence>
<comment type="caution">
    <text evidence="1">The sequence shown here is derived from an EMBL/GenBank/DDBJ whole genome shotgun (WGS) entry which is preliminary data.</text>
</comment>
<organism evidence="1 2">
    <name type="scientific">Austropuccinia psidii MF-1</name>
    <dbReference type="NCBI Taxonomy" id="1389203"/>
    <lineage>
        <taxon>Eukaryota</taxon>
        <taxon>Fungi</taxon>
        <taxon>Dikarya</taxon>
        <taxon>Basidiomycota</taxon>
        <taxon>Pucciniomycotina</taxon>
        <taxon>Pucciniomycetes</taxon>
        <taxon>Pucciniales</taxon>
        <taxon>Sphaerophragmiaceae</taxon>
        <taxon>Austropuccinia</taxon>
    </lineage>
</organism>
<protein>
    <submittedName>
        <fullName evidence="1">Uncharacterized protein</fullName>
    </submittedName>
</protein>